<evidence type="ECO:0000313" key="3">
    <source>
        <dbReference type="EMBL" id="RYR08013.1"/>
    </source>
</evidence>
<dbReference type="AlphaFoldDB" id="A0A444Z1E5"/>
<dbReference type="PANTHER" id="PTHR33710">
    <property type="entry name" value="BNAC02G09200D PROTEIN"/>
    <property type="match status" value="1"/>
</dbReference>
<comment type="caution">
    <text evidence="3">The sequence shown here is derived from an EMBL/GenBank/DDBJ whole genome shotgun (WGS) entry which is preliminary data.</text>
</comment>
<name>A0A444Z1E5_ARAHY</name>
<organism evidence="3 4">
    <name type="scientific">Arachis hypogaea</name>
    <name type="common">Peanut</name>
    <dbReference type="NCBI Taxonomy" id="3818"/>
    <lineage>
        <taxon>Eukaryota</taxon>
        <taxon>Viridiplantae</taxon>
        <taxon>Streptophyta</taxon>
        <taxon>Embryophyta</taxon>
        <taxon>Tracheophyta</taxon>
        <taxon>Spermatophyta</taxon>
        <taxon>Magnoliopsida</taxon>
        <taxon>eudicotyledons</taxon>
        <taxon>Gunneridae</taxon>
        <taxon>Pentapetalae</taxon>
        <taxon>rosids</taxon>
        <taxon>fabids</taxon>
        <taxon>Fabales</taxon>
        <taxon>Fabaceae</taxon>
        <taxon>Papilionoideae</taxon>
        <taxon>50 kb inversion clade</taxon>
        <taxon>dalbergioids sensu lato</taxon>
        <taxon>Dalbergieae</taxon>
        <taxon>Pterocarpus clade</taxon>
        <taxon>Arachis</taxon>
    </lineage>
</organism>
<dbReference type="InterPro" id="IPR026960">
    <property type="entry name" value="RVT-Znf"/>
</dbReference>
<evidence type="ECO:0000256" key="1">
    <source>
        <dbReference type="SAM" id="MobiDB-lite"/>
    </source>
</evidence>
<feature type="region of interest" description="Disordered" evidence="1">
    <location>
        <begin position="223"/>
        <end position="279"/>
    </location>
</feature>
<keyword evidence="4" id="KW-1185">Reference proteome</keyword>
<protein>
    <recommendedName>
        <fullName evidence="2">Reverse transcriptase zinc-binding domain-containing protein</fullName>
    </recommendedName>
</protein>
<proteinExistence type="predicted"/>
<evidence type="ECO:0000313" key="4">
    <source>
        <dbReference type="Proteomes" id="UP000289738"/>
    </source>
</evidence>
<evidence type="ECO:0000259" key="2">
    <source>
        <dbReference type="Pfam" id="PF13966"/>
    </source>
</evidence>
<feature type="compositionally biased region" description="Basic and acidic residues" evidence="1">
    <location>
        <begin position="223"/>
        <end position="238"/>
    </location>
</feature>
<reference evidence="3 4" key="1">
    <citation type="submission" date="2019-01" db="EMBL/GenBank/DDBJ databases">
        <title>Sequencing of cultivated peanut Arachis hypogaea provides insights into genome evolution and oil improvement.</title>
        <authorList>
            <person name="Chen X."/>
        </authorList>
    </citation>
    <scope>NUCLEOTIDE SEQUENCE [LARGE SCALE GENOMIC DNA]</scope>
    <source>
        <strain evidence="4">cv. Fuhuasheng</strain>
        <tissue evidence="3">Leaves</tissue>
    </source>
</reference>
<feature type="domain" description="Reverse transcriptase zinc-binding" evidence="2">
    <location>
        <begin position="627"/>
        <end position="712"/>
    </location>
</feature>
<gene>
    <name evidence="3" type="ORF">Ahy_B05g075542</name>
</gene>
<dbReference type="Pfam" id="PF13966">
    <property type="entry name" value="zf-RVT"/>
    <property type="match status" value="1"/>
</dbReference>
<dbReference type="Proteomes" id="UP000289738">
    <property type="component" value="Chromosome B05"/>
</dbReference>
<accession>A0A444Z1E5</accession>
<sequence>MVRKLQKRKPKKLQHDRRFFNQYKDFGTSKEGSHINMNQSMDNGSRYNVLYDDKEEETLEDINAGENEQISTMHSGPGIDLHMKEGEPSNPIQVEKPVAAKDIRPSLQVQKRVLKTGAGKNPQTHKKGLSFNLGPLKTRKATKPKLKEAEKKVIDIKKSLGVAQPSASASRNFKMVTKEQEMLESMRRLQREQLQLVDFNTQSEKFMEAHIVKNAFFNHGESSSRAENHLSHKEDPPPDKPWVPLLPKGSLHHGEDNQKLTNPFDSEGQEEKLSLASSETCKRSIRGGAGSNRHACEEFQSCISESGLFDLDFSGWPFTWRRERLERGLCNLEWQIRFPNANIKHLPSFKSDHSPLLLQISPPNHVNDGRRPFRFMAAWLTHPDFLNMVNNNWNLAGSWSDCIYHFQNAVKSWNLNVFGNIYKRKNKIMRRLQGITANMNFYSNRNYIWGETEKTRKVYLLNWRTVSNPKSSGGLEIRHASELNRAFMMKAGWGLIEKKDSLWSKFLRAKYRCGNDTILLINRRKNKSNLWKGFCSSWNDVQANSIWRIGDGSQISFWDHNWVPKLGSLNNLHTQVRAASDSGDWDVVKLKSWLPDLAVQKILAMSPPFAWKEGDHIAWANSADGVFSLKSAYNSLQNDPRIQNHIFKLIWRWKGPKRIQYFLWLVTHDAILTNAERVRRHMSQNAACPRCQHRDETTMHVLRDCDFARATWNLL</sequence>
<dbReference type="EMBL" id="SDMP01000015">
    <property type="protein sequence ID" value="RYR08013.1"/>
    <property type="molecule type" value="Genomic_DNA"/>
</dbReference>
<dbReference type="PANTHER" id="PTHR33710:SF77">
    <property type="entry name" value="DNASE I-LIKE SUPERFAMILY PROTEIN"/>
    <property type="match status" value="1"/>
</dbReference>